<dbReference type="Pfam" id="PF08447">
    <property type="entry name" value="PAS_3"/>
    <property type="match status" value="1"/>
</dbReference>
<accession>A0A4P7PRR4</accession>
<dbReference type="InterPro" id="IPR036388">
    <property type="entry name" value="WH-like_DNA-bd_sf"/>
</dbReference>
<dbReference type="PROSITE" id="PS50043">
    <property type="entry name" value="HTH_LUXR_2"/>
    <property type="match status" value="1"/>
</dbReference>
<dbReference type="GO" id="GO:0003677">
    <property type="term" value="F:DNA binding"/>
    <property type="evidence" value="ECO:0007669"/>
    <property type="project" value="UniProtKB-KW"/>
</dbReference>
<dbReference type="Gene3D" id="1.10.10.10">
    <property type="entry name" value="Winged helix-like DNA-binding domain superfamily/Winged helix DNA-binding domain"/>
    <property type="match status" value="1"/>
</dbReference>
<dbReference type="PANTHER" id="PTHR44688">
    <property type="entry name" value="DNA-BINDING TRANSCRIPTIONAL ACTIVATOR DEVR_DOSR"/>
    <property type="match status" value="1"/>
</dbReference>
<dbReference type="KEGG" id="fsn:GS03_00353"/>
<dbReference type="EMBL" id="CP038810">
    <property type="protein sequence ID" value="QBZ96870.1"/>
    <property type="molecule type" value="Genomic_DNA"/>
</dbReference>
<dbReference type="InterPro" id="IPR035965">
    <property type="entry name" value="PAS-like_dom_sf"/>
</dbReference>
<keyword evidence="3" id="KW-0804">Transcription</keyword>
<feature type="domain" description="HTH luxR-type" evidence="4">
    <location>
        <begin position="191"/>
        <end position="256"/>
    </location>
</feature>
<dbReference type="SUPFAM" id="SSF46894">
    <property type="entry name" value="C-terminal effector domain of the bipartite response regulators"/>
    <property type="match status" value="1"/>
</dbReference>
<dbReference type="AlphaFoldDB" id="A0A4P7PRR4"/>
<dbReference type="GO" id="GO:0006355">
    <property type="term" value="P:regulation of DNA-templated transcription"/>
    <property type="evidence" value="ECO:0007669"/>
    <property type="project" value="InterPro"/>
</dbReference>
<dbReference type="SMART" id="SM00421">
    <property type="entry name" value="HTH_LUXR"/>
    <property type="match status" value="1"/>
</dbReference>
<dbReference type="InterPro" id="IPR016032">
    <property type="entry name" value="Sig_transdc_resp-reg_C-effctor"/>
</dbReference>
<dbReference type="InterPro" id="IPR000014">
    <property type="entry name" value="PAS"/>
</dbReference>
<dbReference type="PANTHER" id="PTHR44688:SF16">
    <property type="entry name" value="DNA-BINDING TRANSCRIPTIONAL ACTIVATOR DEVR_DOSR"/>
    <property type="match status" value="1"/>
</dbReference>
<keyword evidence="2" id="KW-0238">DNA-binding</keyword>
<dbReference type="CDD" id="cd06170">
    <property type="entry name" value="LuxR_C_like"/>
    <property type="match status" value="1"/>
</dbReference>
<protein>
    <recommendedName>
        <fullName evidence="4">HTH luxR-type domain-containing protein</fullName>
    </recommendedName>
</protein>
<dbReference type="Proteomes" id="UP000296862">
    <property type="component" value="Chromosome"/>
</dbReference>
<reference evidence="5 6" key="1">
    <citation type="submission" date="2019-04" db="EMBL/GenBank/DDBJ databases">
        <title>Flavobacterium sp. GS03.</title>
        <authorList>
            <person name="Kim H."/>
        </authorList>
    </citation>
    <scope>NUCLEOTIDE SEQUENCE [LARGE SCALE GENOMIC DNA]</scope>
    <source>
        <strain evidence="5 6">GS03</strain>
    </source>
</reference>
<dbReference type="PRINTS" id="PR00038">
    <property type="entry name" value="HTHLUXR"/>
</dbReference>
<dbReference type="RefSeq" id="WP_246034126.1">
    <property type="nucleotide sequence ID" value="NZ_CP038810.1"/>
</dbReference>
<keyword evidence="1" id="KW-0805">Transcription regulation</keyword>
<dbReference type="Gene3D" id="3.30.450.20">
    <property type="entry name" value="PAS domain"/>
    <property type="match status" value="1"/>
</dbReference>
<evidence type="ECO:0000313" key="5">
    <source>
        <dbReference type="EMBL" id="QBZ96870.1"/>
    </source>
</evidence>
<dbReference type="SUPFAM" id="SSF55785">
    <property type="entry name" value="PYP-like sensor domain (PAS domain)"/>
    <property type="match status" value="1"/>
</dbReference>
<dbReference type="InterPro" id="IPR013655">
    <property type="entry name" value="PAS_fold_3"/>
</dbReference>
<proteinExistence type="predicted"/>
<gene>
    <name evidence="5" type="ORF">GS03_00353</name>
</gene>
<evidence type="ECO:0000259" key="4">
    <source>
        <dbReference type="PROSITE" id="PS50043"/>
    </source>
</evidence>
<dbReference type="PROSITE" id="PS00622">
    <property type="entry name" value="HTH_LUXR_1"/>
    <property type="match status" value="1"/>
</dbReference>
<evidence type="ECO:0000256" key="1">
    <source>
        <dbReference type="ARBA" id="ARBA00023015"/>
    </source>
</evidence>
<evidence type="ECO:0000256" key="3">
    <source>
        <dbReference type="ARBA" id="ARBA00023163"/>
    </source>
</evidence>
<name>A0A4P7PRR4_9FLAO</name>
<evidence type="ECO:0000313" key="6">
    <source>
        <dbReference type="Proteomes" id="UP000296862"/>
    </source>
</evidence>
<dbReference type="InterPro" id="IPR000792">
    <property type="entry name" value="Tscrpt_reg_LuxR_C"/>
</dbReference>
<dbReference type="CDD" id="cd00130">
    <property type="entry name" value="PAS"/>
    <property type="match status" value="1"/>
</dbReference>
<dbReference type="Pfam" id="PF00196">
    <property type="entry name" value="GerE"/>
    <property type="match status" value="1"/>
</dbReference>
<organism evidence="5 6">
    <name type="scientific">Flavobacterium sangjuense</name>
    <dbReference type="NCBI Taxonomy" id="2518177"/>
    <lineage>
        <taxon>Bacteria</taxon>
        <taxon>Pseudomonadati</taxon>
        <taxon>Bacteroidota</taxon>
        <taxon>Flavobacteriia</taxon>
        <taxon>Flavobacteriales</taxon>
        <taxon>Flavobacteriaceae</taxon>
        <taxon>Flavobacterium</taxon>
    </lineage>
</organism>
<sequence>MKKPASDFYLTAKKIWGTVVKTDSPNTKELELSLELHKRLLNIFQAGRHYYMVFNVFDLELEFVSPEILSVLEYEPHEINTMFFLDRIHPDDKIYFLNFENRLAEFFNQLPVEKRGNYKYQHDYRVKTKSNKYVRLLHQIVPLEYDENNYYRSLVLHTDISHIKRDGIPSFSIIGLDDEPSYYNIQDTEVFTKSYSLFTKREREIMKLIIEGKTTKEIALELYISPYTVNSHRKNILRKADAKTTLDLAGKVIKEGWI</sequence>
<keyword evidence="6" id="KW-1185">Reference proteome</keyword>
<evidence type="ECO:0000256" key="2">
    <source>
        <dbReference type="ARBA" id="ARBA00023125"/>
    </source>
</evidence>